<reference evidence="7 8" key="1">
    <citation type="submission" date="2020-12" db="EMBL/GenBank/DDBJ databases">
        <title>FDA dAtabase for Regulatory Grade micrObial Sequences (FDA-ARGOS): Supporting development and validation of Infectious Disease Dx tests.</title>
        <authorList>
            <person name="Sproer C."/>
            <person name="Gronow S."/>
            <person name="Severitt S."/>
            <person name="Schroder I."/>
            <person name="Tallon L."/>
            <person name="Sadzewicz L."/>
            <person name="Zhao X."/>
            <person name="Boylan J."/>
            <person name="Ott S."/>
            <person name="Bowen H."/>
            <person name="Vavikolanu K."/>
            <person name="Mehta A."/>
            <person name="Aluvathingal J."/>
            <person name="Nadendla S."/>
            <person name="Lowell S."/>
            <person name="Myers T."/>
            <person name="Yan Y."/>
            <person name="Sichtig H."/>
        </authorList>
    </citation>
    <scope>NUCLEOTIDE SEQUENCE [LARGE SCALE GENOMIC DNA]</scope>
    <source>
        <strain evidence="7 8">FDAARGOS_1053</strain>
    </source>
</reference>
<feature type="domain" description="Tetrapyrrole methylase" evidence="5">
    <location>
        <begin position="21"/>
        <end position="256"/>
    </location>
</feature>
<evidence type="ECO:0000313" key="7">
    <source>
        <dbReference type="EMBL" id="QQB46526.1"/>
    </source>
</evidence>
<dbReference type="InterPro" id="IPR014777">
    <property type="entry name" value="4pyrrole_Mease_sub1"/>
</dbReference>
<dbReference type="InterPro" id="IPR039793">
    <property type="entry name" value="UROS/Hem4"/>
</dbReference>
<keyword evidence="1" id="KW-0489">Methyltransferase</keyword>
<evidence type="ECO:0000256" key="3">
    <source>
        <dbReference type="ARBA" id="ARBA00022691"/>
    </source>
</evidence>
<dbReference type="OrthoDB" id="9815856at2"/>
<dbReference type="PANTHER" id="PTHR40082:SF1">
    <property type="entry name" value="BLR5956 PROTEIN"/>
    <property type="match status" value="1"/>
</dbReference>
<dbReference type="RefSeq" id="WP_084036062.1">
    <property type="nucleotide sequence ID" value="NZ_CP066007.1"/>
</dbReference>
<dbReference type="EMBL" id="CP066007">
    <property type="protein sequence ID" value="QQB46526.1"/>
    <property type="molecule type" value="Genomic_DNA"/>
</dbReference>
<dbReference type="InterPro" id="IPR014776">
    <property type="entry name" value="4pyrrole_Mease_sub2"/>
</dbReference>
<dbReference type="CDD" id="cd06578">
    <property type="entry name" value="HemD"/>
    <property type="match status" value="1"/>
</dbReference>
<dbReference type="GO" id="GO:0004852">
    <property type="term" value="F:uroporphyrinogen-III synthase activity"/>
    <property type="evidence" value="ECO:0007669"/>
    <property type="project" value="InterPro"/>
</dbReference>
<dbReference type="GO" id="GO:0006780">
    <property type="term" value="P:uroporphyrinogen III biosynthetic process"/>
    <property type="evidence" value="ECO:0007669"/>
    <property type="project" value="InterPro"/>
</dbReference>
<dbReference type="Pfam" id="PF00590">
    <property type="entry name" value="TP_methylase"/>
    <property type="match status" value="1"/>
</dbReference>
<dbReference type="Proteomes" id="UP000596145">
    <property type="component" value="Chromosome"/>
</dbReference>
<dbReference type="Gene3D" id="3.40.50.10090">
    <property type="match status" value="2"/>
</dbReference>
<proteinExistence type="predicted"/>
<evidence type="ECO:0000259" key="6">
    <source>
        <dbReference type="Pfam" id="PF02602"/>
    </source>
</evidence>
<evidence type="ECO:0000313" key="8">
    <source>
        <dbReference type="Proteomes" id="UP000596145"/>
    </source>
</evidence>
<dbReference type="InterPro" id="IPR035996">
    <property type="entry name" value="4pyrrol_Methylase_sf"/>
</dbReference>
<evidence type="ECO:0000259" key="5">
    <source>
        <dbReference type="Pfam" id="PF00590"/>
    </source>
</evidence>
<accession>A0A7T4EFN6</accession>
<feature type="domain" description="Tetrapyrrole biosynthesis uroporphyrinogen III synthase" evidence="6">
    <location>
        <begin position="306"/>
        <end position="536"/>
    </location>
</feature>
<name>A0A7T4EFN6_9CORY</name>
<feature type="region of interest" description="Disordered" evidence="4">
    <location>
        <begin position="1"/>
        <end position="31"/>
    </location>
</feature>
<keyword evidence="2" id="KW-0808">Transferase</keyword>
<gene>
    <name evidence="7" type="ORF">I6I10_00775</name>
</gene>
<dbReference type="GO" id="GO:0032259">
    <property type="term" value="P:methylation"/>
    <property type="evidence" value="ECO:0007669"/>
    <property type="project" value="UniProtKB-KW"/>
</dbReference>
<protein>
    <submittedName>
        <fullName evidence="7">Uroporphyrinogen-III synthase</fullName>
    </submittedName>
</protein>
<dbReference type="InterPro" id="IPR036108">
    <property type="entry name" value="4pyrrol_syn_uPrphyn_synt_sf"/>
</dbReference>
<dbReference type="PANTHER" id="PTHR40082">
    <property type="entry name" value="BLR5956 PROTEIN"/>
    <property type="match status" value="1"/>
</dbReference>
<dbReference type="Gene3D" id="3.40.1010.10">
    <property type="entry name" value="Cobalt-precorrin-4 Transmethylase, Domain 1"/>
    <property type="match status" value="1"/>
</dbReference>
<dbReference type="GeneID" id="92759162"/>
<dbReference type="AlphaFoldDB" id="A0A7T4EFN6"/>
<dbReference type="FunFam" id="3.40.50.10090:FF:000002">
    <property type="entry name" value="Bifunctional uroporphyrinogen-III C-methyltransferase/uroporphyrinogen-III synthase"/>
    <property type="match status" value="1"/>
</dbReference>
<keyword evidence="3" id="KW-0949">S-adenosyl-L-methionine</keyword>
<evidence type="ECO:0000256" key="4">
    <source>
        <dbReference type="SAM" id="MobiDB-lite"/>
    </source>
</evidence>
<evidence type="ECO:0000256" key="1">
    <source>
        <dbReference type="ARBA" id="ARBA00022603"/>
    </source>
</evidence>
<dbReference type="SUPFAM" id="SSF69618">
    <property type="entry name" value="HemD-like"/>
    <property type="match status" value="1"/>
</dbReference>
<dbReference type="FunFam" id="3.40.50.10090:FF:000001">
    <property type="entry name" value="Bifunctional uroporphyrinogen-III C-methyltransferase/uroporphyrinogen-III synthase"/>
    <property type="match status" value="1"/>
</dbReference>
<dbReference type="InterPro" id="IPR003754">
    <property type="entry name" value="4pyrrol_synth_uPrphyn_synth"/>
</dbReference>
<dbReference type="GO" id="GO:0008168">
    <property type="term" value="F:methyltransferase activity"/>
    <property type="evidence" value="ECO:0007669"/>
    <property type="project" value="UniProtKB-KW"/>
</dbReference>
<evidence type="ECO:0000256" key="2">
    <source>
        <dbReference type="ARBA" id="ARBA00022679"/>
    </source>
</evidence>
<dbReference type="InterPro" id="IPR000878">
    <property type="entry name" value="4pyrrol_Mease"/>
</dbReference>
<organism evidence="7 8">
    <name type="scientific">Corynebacterium glucuronolyticum</name>
    <dbReference type="NCBI Taxonomy" id="39791"/>
    <lineage>
        <taxon>Bacteria</taxon>
        <taxon>Bacillati</taxon>
        <taxon>Actinomycetota</taxon>
        <taxon>Actinomycetes</taxon>
        <taxon>Mycobacteriales</taxon>
        <taxon>Corynebacteriaceae</taxon>
        <taxon>Corynebacterium</taxon>
    </lineage>
</organism>
<dbReference type="SUPFAM" id="SSF53790">
    <property type="entry name" value="Tetrapyrrole methylase"/>
    <property type="match status" value="1"/>
</dbReference>
<sequence length="567" mass="60383">MAGEEGSKVDALTESAPEKGRITFVGAGPGNPDLLTVTARNVLANTAYALVEPSVSDGVTAVIGAELPVPPQKKKEAEEAYEKLCAEAKAGGARRRPPRPAPPTAAEITQMPAADPDKSADWLKQKSDEGIDVVRVVNGNPLSNPAVLAEINTVTERGLDFHIVPGMSLPATVPMFAGITLDSNYTKVDLTRDEQVNWKGLASAPQPLVLQAEAEHLPTISEKLQAEGLPSVTPATVTVHGTTRLQRTHDTTLANLGKLDGDLPGELVVTLGKGVDDRTKYSWWESRPLYGWRVLVPRSKEQAGPMSARLASHGAIPQEVPTISVEPPRNPAQMDRAIKGIVEGRYEWVVLTSVNAVKALWRKVTAFGLDARSFAGVKFAAVGAKTAEKIASLGITPELMPSARKQNAHGLVEVFPEYDEDIDPVGRVFMPRADIATDVVAEGLRGLGWEVDDITAYRTVRAAPPSVEIRDMIKSGGFDAVCFTSSSTVKNLVGIAGKPHSRTIIACIGPATAATAKEMGLRVDVVPETASIVSLVDALADHVAGLRAAGTLPAPRKKRRTRKKNTQ</sequence>
<dbReference type="Gene3D" id="3.30.950.10">
    <property type="entry name" value="Methyltransferase, Cobalt-precorrin-4 Transmethylase, Domain 2"/>
    <property type="match status" value="1"/>
</dbReference>
<dbReference type="Pfam" id="PF02602">
    <property type="entry name" value="HEM4"/>
    <property type="match status" value="1"/>
</dbReference>